<comment type="catalytic activity">
    <reaction evidence="6">
        <text>cytidine(34) in tRNA(Ile2) + L-lysine + ATP = lysidine(34) in tRNA(Ile2) + AMP + diphosphate + H(+)</text>
        <dbReference type="Rhea" id="RHEA:43744"/>
        <dbReference type="Rhea" id="RHEA-COMP:10625"/>
        <dbReference type="Rhea" id="RHEA-COMP:10670"/>
        <dbReference type="ChEBI" id="CHEBI:15378"/>
        <dbReference type="ChEBI" id="CHEBI:30616"/>
        <dbReference type="ChEBI" id="CHEBI:32551"/>
        <dbReference type="ChEBI" id="CHEBI:33019"/>
        <dbReference type="ChEBI" id="CHEBI:82748"/>
        <dbReference type="ChEBI" id="CHEBI:83665"/>
        <dbReference type="ChEBI" id="CHEBI:456215"/>
        <dbReference type="EC" id="6.3.4.19"/>
    </reaction>
</comment>
<evidence type="ECO:0000256" key="6">
    <source>
        <dbReference type="ARBA" id="ARBA00048539"/>
    </source>
</evidence>
<protein>
    <recommendedName>
        <fullName evidence="1">tRNA(Ile)-lysidine synthetase</fullName>
        <ecNumber evidence="1">6.3.4.19</ecNumber>
    </recommendedName>
</protein>
<dbReference type="EMBL" id="JALLPB020000242">
    <property type="protein sequence ID" value="KAL3811710.1"/>
    <property type="molecule type" value="Genomic_DNA"/>
</dbReference>
<proteinExistence type="inferred from homology"/>
<feature type="domain" description="tRNA(Ile)-lysidine/2-thiocytidine synthase N-terminal" evidence="7">
    <location>
        <begin position="148"/>
        <end position="368"/>
    </location>
</feature>
<dbReference type="AlphaFoldDB" id="A0ABD3RTX4"/>
<dbReference type="SUPFAM" id="SSF52402">
    <property type="entry name" value="Adenine nucleotide alpha hydrolases-like"/>
    <property type="match status" value="1"/>
</dbReference>
<evidence type="ECO:0000259" key="7">
    <source>
        <dbReference type="Pfam" id="PF01171"/>
    </source>
</evidence>
<keyword evidence="2" id="KW-0436">Ligase</keyword>
<dbReference type="GO" id="GO:0032267">
    <property type="term" value="F:tRNA(Ile)-lysidine synthase activity"/>
    <property type="evidence" value="ECO:0007669"/>
    <property type="project" value="UniProtKB-EC"/>
</dbReference>
<dbReference type="EC" id="6.3.4.19" evidence="1"/>
<sequence length="638" mass="72976">MEHAIFDNRRRIMQQLGKCSVDTTRQLLLLGDRVMRLVVVMIDSLRYDLVQPHLERTLPSSYPVNSERVNKGNDHNIPTLVLVLAVSGGCDSMALLHSALALTKGNGKQTADDSCDDRTDVKGRDNNQLLWLHLGTDDANPKLNPFVVPCELHVAHFNHEQRGDCSDADEDFVRSVCMQNKIPFHSYSWSEEDYSREIKTTEVYGGDDQYEASIERANEYASFTQDTARKWRQQKLKGLLSALVLTPKAAMAFPDSRWGAILTAHHRDDADETILLKLLRGSHLTNLWSMDARSDGFNLRLGQDDGIKNHDHAHPPSDSSSSIGYFAKPMLKIRKNHILKFLTSNSLKWREDDSNNSNKYKRNKIRNELVPLLSEITGGDHALQKRLINLEQQSRDVSQYFSVRAKNYLVSMPSSSQFVLRDDLQYDVVQEEALYSWMMDQSYGELQISYDKMLLIRDKIQNHPHRLQWKMDLGGSWRLKRNGNTLVFAKGDQWNQPLNAGVNSWIILAGSDATMYNFDVELTHELHFGYLPKNVERSRFKIEKVKDCEGLTFIPPWRKGRSTIKLKEFLRGQKVPLHRRDEAIVLSFSDDASKNALAVYIEDTNEWIVNANFSPEQNMLVTKVAEYPPGGCASLTFF</sequence>
<reference evidence="8 9" key="1">
    <citation type="submission" date="2024-10" db="EMBL/GenBank/DDBJ databases">
        <title>Updated reference genomes for cyclostephanoid diatoms.</title>
        <authorList>
            <person name="Roberts W.R."/>
            <person name="Alverson A.J."/>
        </authorList>
    </citation>
    <scope>NUCLEOTIDE SEQUENCE [LARGE SCALE GENOMIC DNA]</scope>
    <source>
        <strain evidence="8 9">AJA228-03</strain>
    </source>
</reference>
<dbReference type="InterPro" id="IPR012795">
    <property type="entry name" value="tRNA_Ile_lys_synt_N"/>
</dbReference>
<dbReference type="Proteomes" id="UP001530377">
    <property type="component" value="Unassembled WGS sequence"/>
</dbReference>
<evidence type="ECO:0000256" key="3">
    <source>
        <dbReference type="ARBA" id="ARBA00022694"/>
    </source>
</evidence>
<name>A0ABD3RTX4_9STRA</name>
<dbReference type="InterPro" id="IPR014729">
    <property type="entry name" value="Rossmann-like_a/b/a_fold"/>
</dbReference>
<dbReference type="PANTHER" id="PTHR43033">
    <property type="entry name" value="TRNA(ILE)-LYSIDINE SYNTHASE-RELATED"/>
    <property type="match status" value="1"/>
</dbReference>
<keyword evidence="4" id="KW-0547">Nucleotide-binding</keyword>
<dbReference type="InterPro" id="IPR011063">
    <property type="entry name" value="TilS/TtcA_N"/>
</dbReference>
<evidence type="ECO:0000256" key="5">
    <source>
        <dbReference type="ARBA" id="ARBA00022840"/>
    </source>
</evidence>
<dbReference type="Gene3D" id="3.40.50.620">
    <property type="entry name" value="HUPs"/>
    <property type="match status" value="1"/>
</dbReference>
<gene>
    <name evidence="8" type="ORF">ACHAXA_004076</name>
</gene>
<dbReference type="PANTHER" id="PTHR43033:SF1">
    <property type="entry name" value="TRNA(ILE)-LYSIDINE SYNTHASE-RELATED"/>
    <property type="match status" value="1"/>
</dbReference>
<keyword evidence="9" id="KW-1185">Reference proteome</keyword>
<organism evidence="8 9">
    <name type="scientific">Cyclostephanos tholiformis</name>
    <dbReference type="NCBI Taxonomy" id="382380"/>
    <lineage>
        <taxon>Eukaryota</taxon>
        <taxon>Sar</taxon>
        <taxon>Stramenopiles</taxon>
        <taxon>Ochrophyta</taxon>
        <taxon>Bacillariophyta</taxon>
        <taxon>Coscinodiscophyceae</taxon>
        <taxon>Thalassiosirophycidae</taxon>
        <taxon>Stephanodiscales</taxon>
        <taxon>Stephanodiscaceae</taxon>
        <taxon>Cyclostephanos</taxon>
    </lineage>
</organism>
<keyword evidence="5" id="KW-0067">ATP-binding</keyword>
<dbReference type="GO" id="GO:0005524">
    <property type="term" value="F:ATP binding"/>
    <property type="evidence" value="ECO:0007669"/>
    <property type="project" value="UniProtKB-KW"/>
</dbReference>
<dbReference type="GO" id="GO:0008033">
    <property type="term" value="P:tRNA processing"/>
    <property type="evidence" value="ECO:0007669"/>
    <property type="project" value="UniProtKB-KW"/>
</dbReference>
<accession>A0ABD3RTX4</accession>
<dbReference type="InterPro" id="IPR012094">
    <property type="entry name" value="tRNA_Ile_lys_synt"/>
</dbReference>
<dbReference type="CDD" id="cd01992">
    <property type="entry name" value="TilS_N"/>
    <property type="match status" value="1"/>
</dbReference>
<evidence type="ECO:0000313" key="8">
    <source>
        <dbReference type="EMBL" id="KAL3811710.1"/>
    </source>
</evidence>
<dbReference type="Pfam" id="PF01171">
    <property type="entry name" value="ATP_bind_3"/>
    <property type="match status" value="1"/>
</dbReference>
<dbReference type="HAMAP" id="MF_01161">
    <property type="entry name" value="tRNA_Ile_lys_synt"/>
    <property type="match status" value="1"/>
</dbReference>
<evidence type="ECO:0000256" key="2">
    <source>
        <dbReference type="ARBA" id="ARBA00022598"/>
    </source>
</evidence>
<evidence type="ECO:0000256" key="4">
    <source>
        <dbReference type="ARBA" id="ARBA00022741"/>
    </source>
</evidence>
<evidence type="ECO:0000256" key="1">
    <source>
        <dbReference type="ARBA" id="ARBA00013267"/>
    </source>
</evidence>
<keyword evidence="3" id="KW-0819">tRNA processing</keyword>
<evidence type="ECO:0000313" key="9">
    <source>
        <dbReference type="Proteomes" id="UP001530377"/>
    </source>
</evidence>
<comment type="caution">
    <text evidence="8">The sequence shown here is derived from an EMBL/GenBank/DDBJ whole genome shotgun (WGS) entry which is preliminary data.</text>
</comment>